<dbReference type="GO" id="GO:0055088">
    <property type="term" value="P:lipid homeostasis"/>
    <property type="evidence" value="ECO:0007669"/>
    <property type="project" value="TreeGrafter"/>
</dbReference>
<keyword evidence="8" id="KW-0443">Lipid metabolism</keyword>
<evidence type="ECO:0000256" key="4">
    <source>
        <dbReference type="ARBA" id="ARBA00022630"/>
    </source>
</evidence>
<dbReference type="InterPro" id="IPR006091">
    <property type="entry name" value="Acyl-CoA_Oxase/DH_mid-dom"/>
</dbReference>
<comment type="caution">
    <text evidence="15">The sequence shown here is derived from an EMBL/GenBank/DDBJ whole genome shotgun (WGS) entry which is preliminary data.</text>
</comment>
<sequence length="770" mass="84712">MAPYTPPPASFNVNELKRVFDHDNFDKRDAYRALADEPLFVPRHNVSLSYERELALDRLKRVSETKMISVFDFEKNPLNVMAAHELSGMLDPSFTTKMTVQYNLFGGTVLKLGTARHRKYLHGVDDMSVIGCFALTELGYGNNAVEMETTAIWDPKTKEFIINTPSVIAQKYWITNSAVHANYAVVFAQLIFEGTNEGIHAFLVRIRDESGAPCPGVSIHDMGKKMDCNGVDNGKLAFEHVRCPRESLLNRWSDVDEQGRFKSTMDCNGVDNGKLAFEHVRCPRESLLNRWSDVDEQGRFKSTITNRRGRFLKVADQLLAGRLCIASMILGSAKASLGIALRFSATRETVGESGKSDTPILAYQLQQLALVPLLARTAFLNCGLHVAKRAWSKAGPETPALEYAQVVRLCCAIKPLVTWHGERCASVARERCGGQGYLSVNRMAQNVGFSHAGITAEGDNAVLTQKVAKELLAAIDNGSYKLTAHDPNQAKNWNIATDLEACELLAAIDNGSYKLTAHDPNQAKNWNIATDLEACVKLMQLRETLLVQKLQKDLAGLMKSGKSLYQAWMFHLSDGIQATAVAFGERTSSDEMFRLVKSTSGGTRQQNSRNLASRVPASDFDDHTYPMGSVLLLMKCSDLSSLRRAEPGNKILATLLHVSLLQILTTTPTLLAWNIITPAQHNAARERLESLVREELGPQALHVVDSWGLPNQVLRETPAASVGGNGVLRETPAASVGGNGGWDVFNMGDNKGEVVGSAGREGRQEWKAKL</sequence>
<evidence type="ECO:0000256" key="6">
    <source>
        <dbReference type="ARBA" id="ARBA00022832"/>
    </source>
</evidence>
<dbReference type="SUPFAM" id="SSF47203">
    <property type="entry name" value="Acyl-CoA dehydrogenase C-terminal domain-like"/>
    <property type="match status" value="1"/>
</dbReference>
<evidence type="ECO:0000313" key="16">
    <source>
        <dbReference type="Proteomes" id="UP000663861"/>
    </source>
</evidence>
<dbReference type="PIRSF" id="PIRSF000168">
    <property type="entry name" value="Acyl-CoA_oxidase"/>
    <property type="match status" value="1"/>
</dbReference>
<dbReference type="SUPFAM" id="SSF56645">
    <property type="entry name" value="Acyl-CoA dehydrogenase NM domain-like"/>
    <property type="match status" value="1"/>
</dbReference>
<evidence type="ECO:0000256" key="9">
    <source>
        <dbReference type="ARBA" id="ARBA00023140"/>
    </source>
</evidence>
<dbReference type="GO" id="GO:0005777">
    <property type="term" value="C:peroxisome"/>
    <property type="evidence" value="ECO:0007669"/>
    <property type="project" value="UniProtKB-SubCell"/>
</dbReference>
<evidence type="ECO:0000256" key="3">
    <source>
        <dbReference type="ARBA" id="ARBA00006288"/>
    </source>
</evidence>
<dbReference type="Gene3D" id="2.40.110.10">
    <property type="entry name" value="Butyryl-CoA Dehydrogenase, subunit A, domain 2"/>
    <property type="match status" value="2"/>
</dbReference>
<comment type="similarity">
    <text evidence="3 10">Belongs to the acyl-CoA oxidase family.</text>
</comment>
<dbReference type="EMBL" id="CAJMWY010000008">
    <property type="protein sequence ID" value="CAE6409693.1"/>
    <property type="molecule type" value="Genomic_DNA"/>
</dbReference>
<feature type="domain" description="Acyl-CoA oxidase C-alpha1" evidence="14">
    <location>
        <begin position="318"/>
        <end position="472"/>
    </location>
</feature>
<evidence type="ECO:0000256" key="11">
    <source>
        <dbReference type="PIRSR" id="PIRSR000168-1"/>
    </source>
</evidence>
<dbReference type="AlphaFoldDB" id="A0A8H3A9J7"/>
<dbReference type="GO" id="GO:0071949">
    <property type="term" value="F:FAD binding"/>
    <property type="evidence" value="ECO:0007669"/>
    <property type="project" value="InterPro"/>
</dbReference>
<comment type="cofactor">
    <cofactor evidence="1">
        <name>FAD</name>
        <dbReference type="ChEBI" id="CHEBI:57692"/>
    </cofactor>
</comment>
<dbReference type="PANTHER" id="PTHR10909:SF382">
    <property type="entry name" value="ACYL-COENZYME A OXIDASE"/>
    <property type="match status" value="1"/>
</dbReference>
<dbReference type="FunFam" id="2.40.110.10:FF:000005">
    <property type="entry name" value="Acyl-coenzyme A oxidase"/>
    <property type="match status" value="1"/>
</dbReference>
<feature type="binding site" evidence="12">
    <location>
        <position position="136"/>
    </location>
    <ligand>
        <name>FAD</name>
        <dbReference type="ChEBI" id="CHEBI:57692"/>
    </ligand>
</feature>
<keyword evidence="4 10" id="KW-0285">Flavoprotein</keyword>
<proteinExistence type="inferred from homology"/>
<dbReference type="FunFam" id="1.20.140.10:FF:000010">
    <property type="entry name" value="Acyl-coenzyme A oxidase"/>
    <property type="match status" value="1"/>
</dbReference>
<name>A0A8H3A9J7_9AGAM</name>
<evidence type="ECO:0000256" key="1">
    <source>
        <dbReference type="ARBA" id="ARBA00001974"/>
    </source>
</evidence>
<evidence type="ECO:0000313" key="15">
    <source>
        <dbReference type="EMBL" id="CAE6409693.1"/>
    </source>
</evidence>
<evidence type="ECO:0000256" key="8">
    <source>
        <dbReference type="ARBA" id="ARBA00023098"/>
    </source>
</evidence>
<dbReference type="InterPro" id="IPR055060">
    <property type="entry name" value="ACOX_C_alpha1"/>
</dbReference>
<keyword evidence="6" id="KW-0276">Fatty acid metabolism</keyword>
<evidence type="ECO:0000259" key="14">
    <source>
        <dbReference type="Pfam" id="PF22924"/>
    </source>
</evidence>
<feature type="domain" description="Acyl-CoA oxidase/dehydrogenase middle" evidence="13">
    <location>
        <begin position="132"/>
        <end position="241"/>
    </location>
</feature>
<reference evidence="15" key="1">
    <citation type="submission" date="2021-01" db="EMBL/GenBank/DDBJ databases">
        <authorList>
            <person name="Kaushik A."/>
        </authorList>
    </citation>
    <scope>NUCLEOTIDE SEQUENCE</scope>
    <source>
        <strain evidence="15">AG4-RS23</strain>
    </source>
</reference>
<organism evidence="15 16">
    <name type="scientific">Rhizoctonia solani</name>
    <dbReference type="NCBI Taxonomy" id="456999"/>
    <lineage>
        <taxon>Eukaryota</taxon>
        <taxon>Fungi</taxon>
        <taxon>Dikarya</taxon>
        <taxon>Basidiomycota</taxon>
        <taxon>Agaricomycotina</taxon>
        <taxon>Agaricomycetes</taxon>
        <taxon>Cantharellales</taxon>
        <taxon>Ceratobasidiaceae</taxon>
        <taxon>Rhizoctonia</taxon>
    </lineage>
</organism>
<feature type="active site" description="Proton acceptor" evidence="11">
    <location>
        <position position="457"/>
    </location>
</feature>
<keyword evidence="9" id="KW-0576">Peroxisome</keyword>
<keyword evidence="5 10" id="KW-0274">FAD</keyword>
<dbReference type="Proteomes" id="UP000663861">
    <property type="component" value="Unassembled WGS sequence"/>
</dbReference>
<comment type="subcellular location">
    <subcellularLocation>
        <location evidence="2">Peroxisome</location>
    </subcellularLocation>
</comment>
<dbReference type="Gene3D" id="1.20.140.10">
    <property type="entry name" value="Butyryl-CoA Dehydrogenase, subunit A, domain 3"/>
    <property type="match status" value="2"/>
</dbReference>
<dbReference type="InterPro" id="IPR046373">
    <property type="entry name" value="Acyl-CoA_Oxase/DH_mid-dom_sf"/>
</dbReference>
<dbReference type="PANTHER" id="PTHR10909">
    <property type="entry name" value="ELECTRON TRANSPORT OXIDOREDUCTASE"/>
    <property type="match status" value="1"/>
</dbReference>
<gene>
    <name evidence="15" type="ORF">RDB_LOCUS677</name>
</gene>
<dbReference type="InterPro" id="IPR009100">
    <property type="entry name" value="AcylCoA_DH/oxidase_NM_dom_sf"/>
</dbReference>
<evidence type="ECO:0000259" key="13">
    <source>
        <dbReference type="Pfam" id="PF02770"/>
    </source>
</evidence>
<evidence type="ECO:0000256" key="10">
    <source>
        <dbReference type="PIRNR" id="PIRNR000168"/>
    </source>
</evidence>
<dbReference type="GO" id="GO:0033540">
    <property type="term" value="P:fatty acid beta-oxidation using acyl-CoA oxidase"/>
    <property type="evidence" value="ECO:0007669"/>
    <property type="project" value="TreeGrafter"/>
</dbReference>
<evidence type="ECO:0000256" key="5">
    <source>
        <dbReference type="ARBA" id="ARBA00022827"/>
    </source>
</evidence>
<evidence type="ECO:0000256" key="12">
    <source>
        <dbReference type="PIRSR" id="PIRSR000168-2"/>
    </source>
</evidence>
<dbReference type="Pfam" id="PF22924">
    <property type="entry name" value="ACOX_C_alpha1"/>
    <property type="match status" value="1"/>
</dbReference>
<keyword evidence="7" id="KW-0560">Oxidoreductase</keyword>
<dbReference type="InterPro" id="IPR036250">
    <property type="entry name" value="AcylCo_DH-like_C"/>
</dbReference>
<evidence type="ECO:0000256" key="7">
    <source>
        <dbReference type="ARBA" id="ARBA00023002"/>
    </source>
</evidence>
<accession>A0A8H3A9J7</accession>
<dbReference type="GO" id="GO:0003997">
    <property type="term" value="F:acyl-CoA oxidase activity"/>
    <property type="evidence" value="ECO:0007669"/>
    <property type="project" value="InterPro"/>
</dbReference>
<evidence type="ECO:0000256" key="2">
    <source>
        <dbReference type="ARBA" id="ARBA00004275"/>
    </source>
</evidence>
<protein>
    <recommendedName>
        <fullName evidence="10">Acyl-coenzyme A oxidase</fullName>
    </recommendedName>
</protein>
<dbReference type="Pfam" id="PF02770">
    <property type="entry name" value="Acyl-CoA_dh_M"/>
    <property type="match status" value="1"/>
</dbReference>
<dbReference type="InterPro" id="IPR012258">
    <property type="entry name" value="Acyl-CoA_oxidase"/>
</dbReference>
<dbReference type="GO" id="GO:0005504">
    <property type="term" value="F:fatty acid binding"/>
    <property type="evidence" value="ECO:0007669"/>
    <property type="project" value="TreeGrafter"/>
</dbReference>